<comment type="cofactor">
    <cofactor evidence="1">
        <name>a divalent metal cation</name>
        <dbReference type="ChEBI" id="CHEBI:60240"/>
    </cofactor>
</comment>
<keyword evidence="7" id="KW-0539">Nucleus</keyword>
<dbReference type="InterPro" id="IPR045249">
    <property type="entry name" value="HARBI1-like"/>
</dbReference>
<dbReference type="GO" id="GO:0046872">
    <property type="term" value="F:metal ion binding"/>
    <property type="evidence" value="ECO:0007669"/>
    <property type="project" value="UniProtKB-KW"/>
</dbReference>
<dbReference type="GO" id="GO:0016787">
    <property type="term" value="F:hydrolase activity"/>
    <property type="evidence" value="ECO:0007669"/>
    <property type="project" value="UniProtKB-KW"/>
</dbReference>
<evidence type="ECO:0000256" key="5">
    <source>
        <dbReference type="ARBA" id="ARBA00022723"/>
    </source>
</evidence>
<dbReference type="AlphaFoldDB" id="A0ABD1RQS5"/>
<dbReference type="PANTHER" id="PTHR22930:SF190">
    <property type="entry name" value="OS06G0164500 PROTEIN"/>
    <property type="match status" value="1"/>
</dbReference>
<dbReference type="Proteomes" id="UP001604336">
    <property type="component" value="Unassembled WGS sequence"/>
</dbReference>
<evidence type="ECO:0000256" key="2">
    <source>
        <dbReference type="ARBA" id="ARBA00004123"/>
    </source>
</evidence>
<feature type="chain" id="PRO_5044774883" evidence="8">
    <location>
        <begin position="31"/>
        <end position="458"/>
    </location>
</feature>
<dbReference type="InterPro" id="IPR027806">
    <property type="entry name" value="HARBI1_dom"/>
</dbReference>
<feature type="domain" description="DDE Tnp4" evidence="9">
    <location>
        <begin position="252"/>
        <end position="388"/>
    </location>
</feature>
<sequence length="458" mass="50971">MNSGALSVLLSSLISQLLILLFLIFPSSNSVPSIFSAHYPLIESLFPLLHHFISTSDIATAVFLLSCSRKRKRTHFSDPHAPEDDGDPGFKLWKMGRFGRVDSSIFRNPDSFKQFFKMNTSTFEWLCGLLEPLLDCRDPVNSHFNLPAETRLGIGLFRLATGSDFPEISRQFQVSEAISKFCVKQLCRVLCTNFRFWVGFPSHNELDSVSTQFETLTGLPNCCGIIKCARFRIKRNTGSDVINPETPQEENIAVQIVVDSSSRILSIVAGFSGSKSDFQVLRSSTIFKDIKKGLLLNVSQPLYINDVAIPQYLVGEGDYPLLPWLLVPFLDPGAGSYEENFNNVHSLMCVSALKAIASLRSWGVLSREIKSEYKAAVAYIGACSILHNMLITREDYSAFCDDLGDWEPKDQSFQHYNDSGSLEENLTEKKACVIRNALATRAREKSGCSVDPSSSGNP</sequence>
<evidence type="ECO:0000313" key="10">
    <source>
        <dbReference type="EMBL" id="KAL2490767.1"/>
    </source>
</evidence>
<keyword evidence="5" id="KW-0479">Metal-binding</keyword>
<dbReference type="Pfam" id="PF13359">
    <property type="entry name" value="DDE_Tnp_4"/>
    <property type="match status" value="1"/>
</dbReference>
<evidence type="ECO:0000256" key="6">
    <source>
        <dbReference type="ARBA" id="ARBA00022801"/>
    </source>
</evidence>
<evidence type="ECO:0000313" key="11">
    <source>
        <dbReference type="Proteomes" id="UP001604336"/>
    </source>
</evidence>
<name>A0ABD1RQS5_9LAMI</name>
<evidence type="ECO:0000256" key="1">
    <source>
        <dbReference type="ARBA" id="ARBA00001968"/>
    </source>
</evidence>
<comment type="subcellular location">
    <subcellularLocation>
        <location evidence="2">Nucleus</location>
    </subcellularLocation>
</comment>
<keyword evidence="8" id="KW-0732">Signal</keyword>
<protein>
    <submittedName>
        <fullName evidence="10">PIF/Ping-Pong family of plant transposase</fullName>
    </submittedName>
</protein>
<keyword evidence="11" id="KW-1185">Reference proteome</keyword>
<keyword evidence="6" id="KW-0378">Hydrolase</keyword>
<evidence type="ECO:0000256" key="3">
    <source>
        <dbReference type="ARBA" id="ARBA00006958"/>
    </source>
</evidence>
<proteinExistence type="inferred from homology"/>
<evidence type="ECO:0000256" key="7">
    <source>
        <dbReference type="ARBA" id="ARBA00023242"/>
    </source>
</evidence>
<comment type="caution">
    <text evidence="10">The sequence shown here is derived from an EMBL/GenBank/DDBJ whole genome shotgun (WGS) entry which is preliminary data.</text>
</comment>
<evidence type="ECO:0000256" key="4">
    <source>
        <dbReference type="ARBA" id="ARBA00022722"/>
    </source>
</evidence>
<dbReference type="GO" id="GO:0005634">
    <property type="term" value="C:nucleus"/>
    <property type="evidence" value="ECO:0007669"/>
    <property type="project" value="UniProtKB-SubCell"/>
</dbReference>
<reference evidence="11" key="1">
    <citation type="submission" date="2024-07" db="EMBL/GenBank/DDBJ databases">
        <title>Two chromosome-level genome assemblies of Korean endemic species Abeliophyllum distichum and Forsythia ovata (Oleaceae).</title>
        <authorList>
            <person name="Jang H."/>
        </authorList>
    </citation>
    <scope>NUCLEOTIDE SEQUENCE [LARGE SCALE GENOMIC DNA]</scope>
</reference>
<organism evidence="10 11">
    <name type="scientific">Abeliophyllum distichum</name>
    <dbReference type="NCBI Taxonomy" id="126358"/>
    <lineage>
        <taxon>Eukaryota</taxon>
        <taxon>Viridiplantae</taxon>
        <taxon>Streptophyta</taxon>
        <taxon>Embryophyta</taxon>
        <taxon>Tracheophyta</taxon>
        <taxon>Spermatophyta</taxon>
        <taxon>Magnoliopsida</taxon>
        <taxon>eudicotyledons</taxon>
        <taxon>Gunneridae</taxon>
        <taxon>Pentapetalae</taxon>
        <taxon>asterids</taxon>
        <taxon>lamiids</taxon>
        <taxon>Lamiales</taxon>
        <taxon>Oleaceae</taxon>
        <taxon>Forsythieae</taxon>
        <taxon>Abeliophyllum</taxon>
    </lineage>
</organism>
<feature type="signal peptide" evidence="8">
    <location>
        <begin position="1"/>
        <end position="30"/>
    </location>
</feature>
<dbReference type="PANTHER" id="PTHR22930">
    <property type="match status" value="1"/>
</dbReference>
<dbReference type="GO" id="GO:0004518">
    <property type="term" value="F:nuclease activity"/>
    <property type="evidence" value="ECO:0007669"/>
    <property type="project" value="UniProtKB-KW"/>
</dbReference>
<keyword evidence="4" id="KW-0540">Nuclease</keyword>
<accession>A0ABD1RQS5</accession>
<dbReference type="EMBL" id="JBFOLK010000008">
    <property type="protein sequence ID" value="KAL2490767.1"/>
    <property type="molecule type" value="Genomic_DNA"/>
</dbReference>
<comment type="similarity">
    <text evidence="3">Belongs to the HARBI1 family.</text>
</comment>
<gene>
    <name evidence="10" type="ORF">Adt_26395</name>
</gene>
<evidence type="ECO:0000256" key="8">
    <source>
        <dbReference type="SAM" id="SignalP"/>
    </source>
</evidence>
<evidence type="ECO:0000259" key="9">
    <source>
        <dbReference type="Pfam" id="PF13359"/>
    </source>
</evidence>